<feature type="non-terminal residue" evidence="2">
    <location>
        <position position="1"/>
    </location>
</feature>
<protein>
    <submittedName>
        <fullName evidence="2">Uncharacterized protein</fullName>
    </submittedName>
</protein>
<dbReference type="EMBL" id="CAJNJA010062068">
    <property type="protein sequence ID" value="CAE7875429.1"/>
    <property type="molecule type" value="Genomic_DNA"/>
</dbReference>
<dbReference type="AlphaFoldDB" id="A0A813APC5"/>
<evidence type="ECO:0000256" key="1">
    <source>
        <dbReference type="SAM" id="MobiDB-lite"/>
    </source>
</evidence>
<dbReference type="OrthoDB" id="426096at2759"/>
<proteinExistence type="predicted"/>
<evidence type="ECO:0000313" key="2">
    <source>
        <dbReference type="EMBL" id="CAE7875429.1"/>
    </source>
</evidence>
<gene>
    <name evidence="2" type="ORF">SNEC2469_LOCUS28492</name>
</gene>
<reference evidence="2" key="1">
    <citation type="submission" date="2021-02" db="EMBL/GenBank/DDBJ databases">
        <authorList>
            <person name="Dougan E. K."/>
            <person name="Rhodes N."/>
            <person name="Thang M."/>
            <person name="Chan C."/>
        </authorList>
    </citation>
    <scope>NUCLEOTIDE SEQUENCE</scope>
</reference>
<feature type="non-terminal residue" evidence="2">
    <location>
        <position position="461"/>
    </location>
</feature>
<sequence>AADDFKASGSTRRPKAKAKGKAKATAATATGGKGEGLVIGNQQKKASGRETYLGRQCIICQSADSCTKNPYCGKCKADVDALQKCAKDDGWLEKFMEAKGNEPLLRKLVRDFQQESPSKGKGRPRAKCSKAKALQIFSNESIEDQGTRLAKYDWFEFEAHYESKKLSHQQIEEKWRSRLASEGPVDCLGENPDYPQRLLVRVEDYIDAKRRKRVSNEVQREMVDKKMLGDESAQNFMDGEAQNRPADFFSGAAEKMFNDRDRPAQPARRRSTGSNASISAGTDEEKAAAGGSTGAAGDLTVSRLRAFGEQINKVLTSLAATIEKVDKEASFSVARVKDITGDGIIQEYKKIVEDRVVLARLLHDDLAGEDTWEARDTLIQQSMTDQVSPVPNKSLLKSKGTVVELQAQLKCCSSIEELPKCIEHIRGCISAWGTLSQSLSVAMAEVMKAVRDVTKKRKRKT</sequence>
<organism evidence="2 3">
    <name type="scientific">Symbiodinium necroappetens</name>
    <dbReference type="NCBI Taxonomy" id="1628268"/>
    <lineage>
        <taxon>Eukaryota</taxon>
        <taxon>Sar</taxon>
        <taxon>Alveolata</taxon>
        <taxon>Dinophyceae</taxon>
        <taxon>Suessiales</taxon>
        <taxon>Symbiodiniaceae</taxon>
        <taxon>Symbiodinium</taxon>
    </lineage>
</organism>
<feature type="compositionally biased region" description="Basic residues" evidence="1">
    <location>
        <begin position="12"/>
        <end position="22"/>
    </location>
</feature>
<dbReference type="Proteomes" id="UP000601435">
    <property type="component" value="Unassembled WGS sequence"/>
</dbReference>
<name>A0A813APC5_9DINO</name>
<evidence type="ECO:0000313" key="3">
    <source>
        <dbReference type="Proteomes" id="UP000601435"/>
    </source>
</evidence>
<comment type="caution">
    <text evidence="2">The sequence shown here is derived from an EMBL/GenBank/DDBJ whole genome shotgun (WGS) entry which is preliminary data.</text>
</comment>
<feature type="region of interest" description="Disordered" evidence="1">
    <location>
        <begin position="257"/>
        <end position="295"/>
    </location>
</feature>
<keyword evidence="3" id="KW-1185">Reference proteome</keyword>
<feature type="region of interest" description="Disordered" evidence="1">
    <location>
        <begin position="1"/>
        <end position="39"/>
    </location>
</feature>
<accession>A0A813APC5</accession>